<dbReference type="GO" id="GO:0016787">
    <property type="term" value="F:hydrolase activity"/>
    <property type="evidence" value="ECO:0007669"/>
    <property type="project" value="UniProtKB-KW"/>
</dbReference>
<evidence type="ECO:0000259" key="3">
    <source>
        <dbReference type="Pfam" id="PF07486"/>
    </source>
</evidence>
<name>A0ABS7X3P5_9GAMM</name>
<dbReference type="Proteomes" id="UP001319883">
    <property type="component" value="Unassembled WGS sequence"/>
</dbReference>
<gene>
    <name evidence="4" type="ORF">KGQ91_15520</name>
</gene>
<feature type="chain" id="PRO_5046072721" evidence="2">
    <location>
        <begin position="25"/>
        <end position="208"/>
    </location>
</feature>
<keyword evidence="5" id="KW-1185">Reference proteome</keyword>
<feature type="domain" description="Cell wall hydrolase SleB" evidence="3">
    <location>
        <begin position="99"/>
        <end position="205"/>
    </location>
</feature>
<dbReference type="InterPro" id="IPR042047">
    <property type="entry name" value="SleB_dom1"/>
</dbReference>
<evidence type="ECO:0000256" key="2">
    <source>
        <dbReference type="SAM" id="SignalP"/>
    </source>
</evidence>
<dbReference type="RefSeq" id="WP_163648431.1">
    <property type="nucleotide sequence ID" value="NZ_JAGXFC010000001.1"/>
</dbReference>
<keyword evidence="2" id="KW-0732">Signal</keyword>
<organism evidence="4 5">
    <name type="scientific">Modicisalibacter tunisiensis</name>
    <dbReference type="NCBI Taxonomy" id="390637"/>
    <lineage>
        <taxon>Bacteria</taxon>
        <taxon>Pseudomonadati</taxon>
        <taxon>Pseudomonadota</taxon>
        <taxon>Gammaproteobacteria</taxon>
        <taxon>Oceanospirillales</taxon>
        <taxon>Halomonadaceae</taxon>
        <taxon>Modicisalibacter</taxon>
    </lineage>
</organism>
<feature type="signal peptide" evidence="2">
    <location>
        <begin position="1"/>
        <end position="24"/>
    </location>
</feature>
<evidence type="ECO:0000313" key="4">
    <source>
        <dbReference type="EMBL" id="MBZ9569078.1"/>
    </source>
</evidence>
<dbReference type="Pfam" id="PF07486">
    <property type="entry name" value="Hydrolase_2"/>
    <property type="match status" value="1"/>
</dbReference>
<proteinExistence type="predicted"/>
<accession>A0ABS7X3P5</accession>
<reference evidence="4 5" key="1">
    <citation type="submission" date="2021-05" db="EMBL/GenBank/DDBJ databases">
        <title>Petroleum and Energy Research Collection (APPE): ex situ preservation of microbial diversity associated with the oil industry and exploitation of its biotechnological potential.</title>
        <authorList>
            <person name="Paixao C.T.M."/>
            <person name="Gomes M.B."/>
            <person name="Oliveira V.M."/>
        </authorList>
    </citation>
    <scope>NUCLEOTIDE SEQUENCE [LARGE SCALE GENOMIC DNA]</scope>
    <source>
        <strain evidence="4 5">LIT2</strain>
    </source>
</reference>
<evidence type="ECO:0000256" key="1">
    <source>
        <dbReference type="SAM" id="MobiDB-lite"/>
    </source>
</evidence>
<dbReference type="InterPro" id="IPR011105">
    <property type="entry name" value="Cell_wall_hydrolase_SleB"/>
</dbReference>
<comment type="caution">
    <text evidence="4">The sequence shown here is derived from an EMBL/GenBank/DDBJ whole genome shotgun (WGS) entry which is preliminary data.</text>
</comment>
<keyword evidence="4" id="KW-0378">Hydrolase</keyword>
<dbReference type="Gene3D" id="1.10.10.2520">
    <property type="entry name" value="Cell wall hydrolase SleB, domain 1"/>
    <property type="match status" value="1"/>
</dbReference>
<dbReference type="EMBL" id="JAGXFD010000002">
    <property type="protein sequence ID" value="MBZ9569078.1"/>
    <property type="molecule type" value="Genomic_DNA"/>
</dbReference>
<evidence type="ECO:0000313" key="5">
    <source>
        <dbReference type="Proteomes" id="UP001319883"/>
    </source>
</evidence>
<feature type="region of interest" description="Disordered" evidence="1">
    <location>
        <begin position="53"/>
        <end position="77"/>
    </location>
</feature>
<protein>
    <submittedName>
        <fullName evidence="4">Cell wall hydrolase</fullName>
    </submittedName>
</protein>
<sequence>MNRHHAKRLAVVGGAALLGLAALATVPLSRAETSLASRAEHKARILEQIAAEPGAAPSPDTARITPGGAQAVDPRGAAPLDDPLTCLARTLYWEARGTSSRQMGAVASVVMNRLADARFPDTVCGVVLQGSEQGRCQFSWWCDGRADDAGESDAYGNAKEVARRTLNGQARDITHGALYFHHRGISPRWASRFKRTLTSGDFVFYRPR</sequence>